<proteinExistence type="predicted"/>
<dbReference type="InterPro" id="IPR014915">
    <property type="entry name" value="Phage_TLS_TfmB"/>
</dbReference>
<accession>A0AB39D1E7</accession>
<protein>
    <submittedName>
        <fullName evidence="1">DUF1799 domain-containing protein</fullName>
    </submittedName>
</protein>
<dbReference type="RefSeq" id="WP_368640484.1">
    <property type="nucleotide sequence ID" value="NZ_CP158254.1"/>
</dbReference>
<organism evidence="1">
    <name type="scientific">Castellaniella ginsengisoli</name>
    <dbReference type="NCBI Taxonomy" id="546114"/>
    <lineage>
        <taxon>Bacteria</taxon>
        <taxon>Pseudomonadati</taxon>
        <taxon>Pseudomonadota</taxon>
        <taxon>Betaproteobacteria</taxon>
        <taxon>Burkholderiales</taxon>
        <taxon>Alcaligenaceae</taxon>
        <taxon>Castellaniella</taxon>
    </lineage>
</organism>
<dbReference type="EMBL" id="CP158254">
    <property type="protein sequence ID" value="XDJ48332.1"/>
    <property type="molecule type" value="Genomic_DNA"/>
</dbReference>
<dbReference type="Pfam" id="PF08809">
    <property type="entry name" value="DUF1799"/>
    <property type="match status" value="1"/>
</dbReference>
<evidence type="ECO:0000313" key="1">
    <source>
        <dbReference type="EMBL" id="XDJ48332.1"/>
    </source>
</evidence>
<dbReference type="AlphaFoldDB" id="A0AB39D1E7"/>
<sequence>MEKAAAWGIPEEEYPDVPLWPENLPAFNLFVSVANQWRAGGAGPYALDYNVVLRIMDRMELDREEYDRLFEDIRTMEAAALDAMGN</sequence>
<gene>
    <name evidence="1" type="ORF">ABRZ04_04515</name>
</gene>
<name>A0AB39D1E7_9BURK</name>
<reference evidence="1" key="1">
    <citation type="submission" date="2024-05" db="EMBL/GenBank/DDBJ databases">
        <authorList>
            <person name="Luo Y.-C."/>
            <person name="Nicholds J."/>
            <person name="Mortimer T."/>
            <person name="Maboni G."/>
        </authorList>
    </citation>
    <scope>NUCLEOTIDE SEQUENCE</scope>
    <source>
        <strain evidence="1">151836</strain>
    </source>
</reference>